<organism evidence="2">
    <name type="scientific">Sesamum radiatum</name>
    <name type="common">Black benniseed</name>
    <dbReference type="NCBI Taxonomy" id="300843"/>
    <lineage>
        <taxon>Eukaryota</taxon>
        <taxon>Viridiplantae</taxon>
        <taxon>Streptophyta</taxon>
        <taxon>Embryophyta</taxon>
        <taxon>Tracheophyta</taxon>
        <taxon>Spermatophyta</taxon>
        <taxon>Magnoliopsida</taxon>
        <taxon>eudicotyledons</taxon>
        <taxon>Gunneridae</taxon>
        <taxon>Pentapetalae</taxon>
        <taxon>asterids</taxon>
        <taxon>lamiids</taxon>
        <taxon>Lamiales</taxon>
        <taxon>Pedaliaceae</taxon>
        <taxon>Sesamum</taxon>
    </lineage>
</organism>
<feature type="compositionally biased region" description="Basic and acidic residues" evidence="1">
    <location>
        <begin position="416"/>
        <end position="425"/>
    </location>
</feature>
<proteinExistence type="predicted"/>
<comment type="caution">
    <text evidence="2">The sequence shown here is derived from an EMBL/GenBank/DDBJ whole genome shotgun (WGS) entry which is preliminary data.</text>
</comment>
<protein>
    <submittedName>
        <fullName evidence="2">Uncharacterized protein</fullName>
    </submittedName>
</protein>
<feature type="region of interest" description="Disordered" evidence="1">
    <location>
        <begin position="249"/>
        <end position="275"/>
    </location>
</feature>
<feature type="region of interest" description="Disordered" evidence="1">
    <location>
        <begin position="1"/>
        <end position="39"/>
    </location>
</feature>
<evidence type="ECO:0000313" key="2">
    <source>
        <dbReference type="EMBL" id="KAL0435847.1"/>
    </source>
</evidence>
<dbReference type="InterPro" id="IPR055300">
    <property type="entry name" value="CWZF3/5/7"/>
</dbReference>
<feature type="compositionally biased region" description="Polar residues" evidence="1">
    <location>
        <begin position="89"/>
        <end position="98"/>
    </location>
</feature>
<accession>A0AAW2W2M9</accession>
<reference evidence="2" key="2">
    <citation type="journal article" date="2024" name="Plant">
        <title>Genomic evolution and insights into agronomic trait innovations of Sesamum species.</title>
        <authorList>
            <person name="Miao H."/>
            <person name="Wang L."/>
            <person name="Qu L."/>
            <person name="Liu H."/>
            <person name="Sun Y."/>
            <person name="Le M."/>
            <person name="Wang Q."/>
            <person name="Wei S."/>
            <person name="Zheng Y."/>
            <person name="Lin W."/>
            <person name="Duan Y."/>
            <person name="Cao H."/>
            <person name="Xiong S."/>
            <person name="Wang X."/>
            <person name="Wei L."/>
            <person name="Li C."/>
            <person name="Ma Q."/>
            <person name="Ju M."/>
            <person name="Zhao R."/>
            <person name="Li G."/>
            <person name="Mu C."/>
            <person name="Tian Q."/>
            <person name="Mei H."/>
            <person name="Zhang T."/>
            <person name="Gao T."/>
            <person name="Zhang H."/>
        </authorList>
    </citation>
    <scope>NUCLEOTIDE SEQUENCE</scope>
    <source>
        <strain evidence="2">G02</strain>
    </source>
</reference>
<gene>
    <name evidence="2" type="ORF">Sradi_0292600</name>
</gene>
<sequence length="571" mass="61494">MISVGSRDGRKRLGLGLEMEETELEEGEALSYRDEEEDSTIDPDIALSYIEEKLQNVLGHFQKDFEGGVSAENLGAKFGGYGSFLPTYQRSPSWSHTRSPAEVRNYDSPRSPRKDQRQNSLASSSASPSARSGAASGKAASAGNSLKGNGYLQSRHAEGSSLKTEASKKSVNPSDQRTLKVRIKVGSENLPTQKNAEIYSGLGLVVSPSSSLDDSPAASGGQCGKLLDVPEESPPVFFRSNQKLLDQKKLKSSEKDAAFTTELPNPKNNGNKDNTVSLLKKEKDTDIDTLGCEELVSNALKLPLLSSSQHDALKDEAKGELFSSFTEKEHIDSESAQDIGRIEKLGGRMGSSGKVFESKKGNLASDIAACPKAEKSHALDQSESNVSKGSKAPSAAEPAGPSKQAVVQKGGSVSEEGFKPAREKSSTGGKRKQKVAQSIDAQGAHMTKDELVVESLTPKSGKSPYTKSLVSKNNASDLQKDHERPTDKYKDFFGDVGFEDDDNESISGEMTSSGRLKDAQVVGKRSLSEDRNTSKEKYSCKSSEKPLSAEKYPRFTSHLAPPEMGRVLKLQ</sequence>
<dbReference type="PANTHER" id="PTHR46524:SF7">
    <property type="entry name" value="CW-TYPE ZINC FINGER"/>
    <property type="match status" value="1"/>
</dbReference>
<feature type="compositionally biased region" description="Low complexity" evidence="1">
    <location>
        <begin position="120"/>
        <end position="145"/>
    </location>
</feature>
<dbReference type="PANTHER" id="PTHR46524">
    <property type="entry name" value="CW-TYPE ZINC FINGER"/>
    <property type="match status" value="1"/>
</dbReference>
<dbReference type="EMBL" id="JACGWJ010000002">
    <property type="protein sequence ID" value="KAL0435847.1"/>
    <property type="molecule type" value="Genomic_DNA"/>
</dbReference>
<evidence type="ECO:0000256" key="1">
    <source>
        <dbReference type="SAM" id="MobiDB-lite"/>
    </source>
</evidence>
<dbReference type="AlphaFoldDB" id="A0AAW2W2M9"/>
<feature type="compositionally biased region" description="Polar residues" evidence="1">
    <location>
        <begin position="505"/>
        <end position="514"/>
    </location>
</feature>
<feature type="compositionally biased region" description="Basic and acidic residues" evidence="1">
    <location>
        <begin position="526"/>
        <end position="553"/>
    </location>
</feature>
<feature type="compositionally biased region" description="Basic and acidic residues" evidence="1">
    <location>
        <begin position="99"/>
        <end position="117"/>
    </location>
</feature>
<feature type="compositionally biased region" description="Basic and acidic residues" evidence="1">
    <location>
        <begin position="478"/>
        <end position="493"/>
    </location>
</feature>
<feature type="compositionally biased region" description="Acidic residues" evidence="1">
    <location>
        <begin position="18"/>
        <end position="39"/>
    </location>
</feature>
<feature type="compositionally biased region" description="Polar residues" evidence="1">
    <location>
        <begin position="262"/>
        <end position="275"/>
    </location>
</feature>
<feature type="region of interest" description="Disordered" evidence="1">
    <location>
        <begin position="372"/>
        <end position="571"/>
    </location>
</feature>
<feature type="compositionally biased region" description="Polar residues" evidence="1">
    <location>
        <begin position="457"/>
        <end position="477"/>
    </location>
</feature>
<name>A0AAW2W2M9_SESRA</name>
<feature type="compositionally biased region" description="Polar residues" evidence="1">
    <location>
        <begin position="161"/>
        <end position="176"/>
    </location>
</feature>
<feature type="region of interest" description="Disordered" evidence="1">
    <location>
        <begin position="324"/>
        <end position="357"/>
    </location>
</feature>
<reference evidence="2" key="1">
    <citation type="submission" date="2020-06" db="EMBL/GenBank/DDBJ databases">
        <authorList>
            <person name="Li T."/>
            <person name="Hu X."/>
            <person name="Zhang T."/>
            <person name="Song X."/>
            <person name="Zhang H."/>
            <person name="Dai N."/>
            <person name="Sheng W."/>
            <person name="Hou X."/>
            <person name="Wei L."/>
        </authorList>
    </citation>
    <scope>NUCLEOTIDE SEQUENCE</scope>
    <source>
        <strain evidence="2">G02</strain>
        <tissue evidence="2">Leaf</tissue>
    </source>
</reference>
<feature type="region of interest" description="Disordered" evidence="1">
    <location>
        <begin position="89"/>
        <end position="179"/>
    </location>
</feature>